<organism evidence="2 3">
    <name type="scientific">Pararge aegeria aegeria</name>
    <dbReference type="NCBI Taxonomy" id="348720"/>
    <lineage>
        <taxon>Eukaryota</taxon>
        <taxon>Metazoa</taxon>
        <taxon>Ecdysozoa</taxon>
        <taxon>Arthropoda</taxon>
        <taxon>Hexapoda</taxon>
        <taxon>Insecta</taxon>
        <taxon>Pterygota</taxon>
        <taxon>Neoptera</taxon>
        <taxon>Endopterygota</taxon>
        <taxon>Lepidoptera</taxon>
        <taxon>Glossata</taxon>
        <taxon>Ditrysia</taxon>
        <taxon>Papilionoidea</taxon>
        <taxon>Nymphalidae</taxon>
        <taxon>Satyrinae</taxon>
        <taxon>Satyrini</taxon>
        <taxon>Parargina</taxon>
        <taxon>Pararge</taxon>
    </lineage>
</organism>
<evidence type="ECO:0000259" key="1">
    <source>
        <dbReference type="PROSITE" id="PS51408"/>
    </source>
</evidence>
<dbReference type="SUPFAM" id="SSF53850">
    <property type="entry name" value="Periplasmic binding protein-like II"/>
    <property type="match status" value="1"/>
</dbReference>
<reference evidence="2" key="1">
    <citation type="submission" date="2022-03" db="EMBL/GenBank/DDBJ databases">
        <authorList>
            <person name="Lindestad O."/>
        </authorList>
    </citation>
    <scope>NUCLEOTIDE SEQUENCE</scope>
</reference>
<proteinExistence type="predicted"/>
<dbReference type="EMBL" id="CAKXAJ010025175">
    <property type="protein sequence ID" value="CAH2236002.1"/>
    <property type="molecule type" value="Genomic_DNA"/>
</dbReference>
<feature type="domain" description="Transferrin-like" evidence="1">
    <location>
        <begin position="1"/>
        <end position="47"/>
    </location>
</feature>
<sequence>VECLTFVQQRQADLVPVDPEDMYVASKIPNQDFVLFQEYRTDEEPDG</sequence>
<protein>
    <submittedName>
        <fullName evidence="2">Jg26620 protein</fullName>
    </submittedName>
</protein>
<name>A0A8S4RJJ1_9NEOP</name>
<dbReference type="OrthoDB" id="5914301at2759"/>
<dbReference type="PROSITE" id="PS51408">
    <property type="entry name" value="TRANSFERRIN_LIKE_4"/>
    <property type="match status" value="1"/>
</dbReference>
<dbReference type="AlphaFoldDB" id="A0A8S4RJJ1"/>
<keyword evidence="3" id="KW-1185">Reference proteome</keyword>
<dbReference type="InterPro" id="IPR001156">
    <property type="entry name" value="Transferrin-like_dom"/>
</dbReference>
<evidence type="ECO:0000313" key="3">
    <source>
        <dbReference type="Proteomes" id="UP000838756"/>
    </source>
</evidence>
<dbReference type="Proteomes" id="UP000838756">
    <property type="component" value="Unassembled WGS sequence"/>
</dbReference>
<dbReference type="Gene3D" id="3.40.190.10">
    <property type="entry name" value="Periplasmic binding protein-like II"/>
    <property type="match status" value="1"/>
</dbReference>
<comment type="caution">
    <text evidence="2">The sequence shown here is derived from an EMBL/GenBank/DDBJ whole genome shotgun (WGS) entry which is preliminary data.</text>
</comment>
<feature type="non-terminal residue" evidence="2">
    <location>
        <position position="1"/>
    </location>
</feature>
<evidence type="ECO:0000313" key="2">
    <source>
        <dbReference type="EMBL" id="CAH2236002.1"/>
    </source>
</evidence>
<accession>A0A8S4RJJ1</accession>
<gene>
    <name evidence="2" type="primary">jg26620</name>
    <name evidence="2" type="ORF">PAEG_LOCUS13498</name>
</gene>